<gene>
    <name evidence="1" type="ORF">SDC9_78107</name>
</gene>
<evidence type="ECO:0000313" key="1">
    <source>
        <dbReference type="EMBL" id="MPM31552.1"/>
    </source>
</evidence>
<dbReference type="AlphaFoldDB" id="A0A644YSJ7"/>
<name>A0A644YSJ7_9ZZZZ</name>
<accession>A0A644YSJ7</accession>
<dbReference type="EMBL" id="VSSQ01006106">
    <property type="protein sequence ID" value="MPM31552.1"/>
    <property type="molecule type" value="Genomic_DNA"/>
</dbReference>
<organism evidence="1">
    <name type="scientific">bioreactor metagenome</name>
    <dbReference type="NCBI Taxonomy" id="1076179"/>
    <lineage>
        <taxon>unclassified sequences</taxon>
        <taxon>metagenomes</taxon>
        <taxon>ecological metagenomes</taxon>
    </lineage>
</organism>
<proteinExistence type="predicted"/>
<protein>
    <recommendedName>
        <fullName evidence="2">Neutral/alkaline non-lysosomal ceramidase N-terminal domain-containing protein</fullName>
    </recommendedName>
</protein>
<sequence>MSTDHIHSTARPLKIGWATRDITPQEPVGIPGQFHLRVAMGVLDPVTLTALAIENGKDTVIFLSADLVVARNFLIDQIRTRVVAADPAVPADKILLNVTHTHTGPGYYSNQDMFGTVPGEECSWPGMVAVCDANDMRDFLAQQAADAVLEAWHSRAPGGVAWGYGFAVAGHSRRVVYFDDVSRRPGLGGRPGVAVNGHGVMYGNTDDDQFSHYEAGADSFVNLLYTFDPAGKLTGALINVACPAQNNEQEWQLSASFWHDVRMALKAKYGNIHILPQSAAAGDLAPRQLHFKAAELRRYQLKYGGLMTQWAEKMTFPEAWFPTPENRKTQSAVLALEMARRYDIAERIVSAFDEVLIWARRDIRLKLDIRHAVTVIQLDKRRITPEEYVRERDELAALKLEPFRTGGDAYADMIHNSVLASRINRCRMILNRYEIQDAEPRMPMELHVIQIGNIAFVSNRFELFMDYMHRIQARSPFEQTFVVQLAATPGMDGGTYLATERAAANKGYSASLYDNLISPAGGQQLVEETVRILKELF</sequence>
<reference evidence="1" key="1">
    <citation type="submission" date="2019-08" db="EMBL/GenBank/DDBJ databases">
        <authorList>
            <person name="Kucharzyk K."/>
            <person name="Murdoch R.W."/>
            <person name="Higgins S."/>
            <person name="Loffler F."/>
        </authorList>
    </citation>
    <scope>NUCLEOTIDE SEQUENCE</scope>
</reference>
<evidence type="ECO:0008006" key="2">
    <source>
        <dbReference type="Google" id="ProtNLM"/>
    </source>
</evidence>
<comment type="caution">
    <text evidence="1">The sequence shown here is derived from an EMBL/GenBank/DDBJ whole genome shotgun (WGS) entry which is preliminary data.</text>
</comment>